<evidence type="ECO:0000313" key="2">
    <source>
        <dbReference type="Proteomes" id="UP000694044"/>
    </source>
</evidence>
<dbReference type="OrthoDB" id="4351247at2759"/>
<dbReference type="Proteomes" id="UP000694044">
    <property type="component" value="Unassembled WGS sequence"/>
</dbReference>
<organism evidence="1 2">
    <name type="scientific">Phytophthora pseudosyringae</name>
    <dbReference type="NCBI Taxonomy" id="221518"/>
    <lineage>
        <taxon>Eukaryota</taxon>
        <taxon>Sar</taxon>
        <taxon>Stramenopiles</taxon>
        <taxon>Oomycota</taxon>
        <taxon>Peronosporomycetes</taxon>
        <taxon>Peronosporales</taxon>
        <taxon>Peronosporaceae</taxon>
        <taxon>Phytophthora</taxon>
    </lineage>
</organism>
<dbReference type="AlphaFoldDB" id="A0A8T1VB11"/>
<dbReference type="EMBL" id="JAGDFM010000417">
    <property type="protein sequence ID" value="KAG7378507.1"/>
    <property type="molecule type" value="Genomic_DNA"/>
</dbReference>
<name>A0A8T1VB11_9STRA</name>
<protein>
    <submittedName>
        <fullName evidence="1">Uncharacterized protein</fullName>
    </submittedName>
</protein>
<comment type="caution">
    <text evidence="1">The sequence shown here is derived from an EMBL/GenBank/DDBJ whole genome shotgun (WGS) entry which is preliminary data.</text>
</comment>
<evidence type="ECO:0000313" key="1">
    <source>
        <dbReference type="EMBL" id="KAG7378507.1"/>
    </source>
</evidence>
<reference evidence="1" key="1">
    <citation type="submission" date="2021-02" db="EMBL/GenBank/DDBJ databases">
        <authorList>
            <person name="Palmer J.M."/>
        </authorList>
    </citation>
    <scope>NUCLEOTIDE SEQUENCE</scope>
    <source>
        <strain evidence="1">SCRP734</strain>
    </source>
</reference>
<accession>A0A8T1VB11</accession>
<sequence>MFSIFATQPTQFTLSRHFHEFRHVHAIQTMDMADAAGIVTYTQGFTPYIENTLKDNALSLPLPRLHESDHDVTPVTVLAMLEFPNVDTMNGTFKSPEYQATSGAHVFANPEVIYITESLESLAEQARTFGLVNQSSHAYRGLSRARLVFALAPQSTSPFKTQWDDHATLVHKLIGEFVCQTEALPLSQLPMVEYQRQISSNMTQEQLDGVLDGSPFRQAKYRVTNGGYEELAFLHMGLLVSFVKLYGDQLRASFTTFVDMQPAVNSTPPSFAIICDETRIVDSTTS</sequence>
<gene>
    <name evidence="1" type="ORF">PHYPSEUDO_009965</name>
</gene>
<proteinExistence type="predicted"/>
<keyword evidence="2" id="KW-1185">Reference proteome</keyword>